<dbReference type="Proteomes" id="UP001607302">
    <property type="component" value="Unassembled WGS sequence"/>
</dbReference>
<evidence type="ECO:0000259" key="2">
    <source>
        <dbReference type="PROSITE" id="PS50030"/>
    </source>
</evidence>
<feature type="region of interest" description="Disordered" evidence="1">
    <location>
        <begin position="1"/>
        <end position="40"/>
    </location>
</feature>
<protein>
    <submittedName>
        <fullName evidence="4">Ubiquitin-associated domain-containing protein 1 isoform X2</fullName>
    </submittedName>
</protein>
<dbReference type="Gene3D" id="1.10.8.10">
    <property type="entry name" value="DNA helicase RuvA subunit, C-terminal domain"/>
    <property type="match status" value="2"/>
</dbReference>
<feature type="domain" description="UBA" evidence="2">
    <location>
        <begin position="337"/>
        <end position="377"/>
    </location>
</feature>
<dbReference type="EMBL" id="JAUDFV010000020">
    <property type="protein sequence ID" value="KAL2740759.1"/>
    <property type="molecule type" value="Genomic_DNA"/>
</dbReference>
<dbReference type="InterPro" id="IPR008532">
    <property type="entry name" value="NFACT_RNA-bd"/>
</dbReference>
<dbReference type="InterPro" id="IPR057650">
    <property type="entry name" value="UBL_UBAC1"/>
</dbReference>
<dbReference type="InterPro" id="IPR052476">
    <property type="entry name" value="UBAC1"/>
</dbReference>
<dbReference type="PROSITE" id="PS50030">
    <property type="entry name" value="UBA"/>
    <property type="match status" value="2"/>
</dbReference>
<feature type="region of interest" description="Disordered" evidence="1">
    <location>
        <begin position="589"/>
        <end position="659"/>
    </location>
</feature>
<dbReference type="SMART" id="SM00165">
    <property type="entry name" value="UBA"/>
    <property type="match status" value="2"/>
</dbReference>
<sequence length="659" mass="75857">MRGRIAEAWHNRKSSRTAERQSLTLSSTDTGNSESNSTIHMPLSSTTKCFNVNVISMEGHVLDVGVRTDFTVKKIKEIAIKHFYGQDISKSISKYRLIHSSKFKQLIDDKNINDQEIDEHDELILVETRPVSSKENFPEETLKGPTEEAIANATSDLPITNPPKYIPPINFSFDFQSETRKILITLVQASARLLMGSREAPKLFEMIKEKFKGRCCPNIDSKAIKTLTDMGYSSKKVITALHIRKSDMTEALEWLIEHQDDPDEYYEDDATIVCLYAKTDVNEAGPSSSTGSTEITFKEACADLFSDREAQFVKENLVNIVTLLLEHFRQFKKLNFKPNPRMIETFLEMGFEEKNIIEALKITGNNQFNACEWLLGERRPSLQDLDIGLDTNESIYHAIISNPQIQLSLNNPKVLLAYLTMLETPSASSVWINDPEIYPVFNQIFKTYHAEKHAIHMNLVQPPVTLFMGVDKYENEDLIKWGWPEDVWFHVDKYSSAHVYLRLHMGQTIDDIPSTVLEDAAQLVKANSIDGNRMNDIDVVYTMWSNLKKTQGMEVGQVGFHKEKDVRKIHVTKRQNIIVNRLNKTKRSEQVNLQAEREQRDKNEREDKKKLLREQKEREKAEEKRRQEEAEMRSYNSLFNSSNMTSNTENSGYDSDDFM</sequence>
<keyword evidence="5" id="KW-1185">Reference proteome</keyword>
<dbReference type="PANTHER" id="PTHR46738:SF1">
    <property type="entry name" value="UBIQUITIN-ASSOCIATED DOMAIN-CONTAINING PROTEIN 1"/>
    <property type="match status" value="1"/>
</dbReference>
<dbReference type="InterPro" id="IPR000626">
    <property type="entry name" value="Ubiquitin-like_dom"/>
</dbReference>
<name>A0ABD2C7N0_VESSQ</name>
<dbReference type="InterPro" id="IPR041927">
    <property type="entry name" value="UBA2_UBAC1"/>
</dbReference>
<proteinExistence type="predicted"/>
<feature type="domain" description="Ubiquitin-like" evidence="3">
    <location>
        <begin position="50"/>
        <end position="132"/>
    </location>
</feature>
<dbReference type="Pfam" id="PF23326">
    <property type="entry name" value="UBL_UBAC1"/>
    <property type="match status" value="1"/>
</dbReference>
<feature type="compositionally biased region" description="Low complexity" evidence="1">
    <location>
        <begin position="640"/>
        <end position="651"/>
    </location>
</feature>
<evidence type="ECO:0000256" key="1">
    <source>
        <dbReference type="SAM" id="MobiDB-lite"/>
    </source>
</evidence>
<dbReference type="SUPFAM" id="SSF46934">
    <property type="entry name" value="UBA-like"/>
    <property type="match status" value="2"/>
</dbReference>
<dbReference type="SUPFAM" id="SSF54236">
    <property type="entry name" value="Ubiquitin-like"/>
    <property type="match status" value="1"/>
</dbReference>
<dbReference type="CDD" id="cd14304">
    <property type="entry name" value="UBA2_KPC2"/>
    <property type="match status" value="1"/>
</dbReference>
<accession>A0ABD2C7N0</accession>
<dbReference type="InterPro" id="IPR009060">
    <property type="entry name" value="UBA-like_sf"/>
</dbReference>
<evidence type="ECO:0000313" key="4">
    <source>
        <dbReference type="EMBL" id="KAL2740759.1"/>
    </source>
</evidence>
<organism evidence="4 5">
    <name type="scientific">Vespula squamosa</name>
    <name type="common">Southern yellow jacket</name>
    <name type="synonym">Wasp</name>
    <dbReference type="NCBI Taxonomy" id="30214"/>
    <lineage>
        <taxon>Eukaryota</taxon>
        <taxon>Metazoa</taxon>
        <taxon>Ecdysozoa</taxon>
        <taxon>Arthropoda</taxon>
        <taxon>Hexapoda</taxon>
        <taxon>Insecta</taxon>
        <taxon>Pterygota</taxon>
        <taxon>Neoptera</taxon>
        <taxon>Endopterygota</taxon>
        <taxon>Hymenoptera</taxon>
        <taxon>Apocrita</taxon>
        <taxon>Aculeata</taxon>
        <taxon>Vespoidea</taxon>
        <taxon>Vespidae</taxon>
        <taxon>Vespinae</taxon>
        <taxon>Vespula</taxon>
    </lineage>
</organism>
<dbReference type="PANTHER" id="PTHR46738">
    <property type="entry name" value="UBIQUITIN-ASSOCIATED DOMAIN-CONTAINING PROTEIN 1"/>
    <property type="match status" value="1"/>
</dbReference>
<dbReference type="AlphaFoldDB" id="A0ABD2C7N0"/>
<feature type="compositionally biased region" description="Basic and acidic residues" evidence="1">
    <location>
        <begin position="1"/>
        <end position="10"/>
    </location>
</feature>
<evidence type="ECO:0000259" key="3">
    <source>
        <dbReference type="PROSITE" id="PS50053"/>
    </source>
</evidence>
<gene>
    <name evidence="4" type="ORF">V1478_000900</name>
</gene>
<dbReference type="InterPro" id="IPR015940">
    <property type="entry name" value="UBA"/>
</dbReference>
<dbReference type="PROSITE" id="PS50053">
    <property type="entry name" value="UBIQUITIN_2"/>
    <property type="match status" value="1"/>
</dbReference>
<dbReference type="Pfam" id="PF22562">
    <property type="entry name" value="UBA_7"/>
    <property type="match status" value="1"/>
</dbReference>
<dbReference type="Pfam" id="PF05670">
    <property type="entry name" value="NFACT-R_1"/>
    <property type="match status" value="1"/>
</dbReference>
<feature type="compositionally biased region" description="Basic and acidic residues" evidence="1">
    <location>
        <begin position="595"/>
        <end position="632"/>
    </location>
</feature>
<feature type="compositionally biased region" description="Polar residues" evidence="1">
    <location>
        <begin position="20"/>
        <end position="40"/>
    </location>
</feature>
<dbReference type="InterPro" id="IPR029071">
    <property type="entry name" value="Ubiquitin-like_domsf"/>
</dbReference>
<reference evidence="4 5" key="1">
    <citation type="journal article" date="2024" name="Ann. Entomol. Soc. Am.">
        <title>Genomic analyses of the southern and eastern yellowjacket wasps (Hymenoptera: Vespidae) reveal evolutionary signatures of social life.</title>
        <authorList>
            <person name="Catto M.A."/>
            <person name="Caine P.B."/>
            <person name="Orr S.E."/>
            <person name="Hunt B.G."/>
            <person name="Goodisman M.A.D."/>
        </authorList>
    </citation>
    <scope>NUCLEOTIDE SEQUENCE [LARGE SCALE GENOMIC DNA]</scope>
    <source>
        <strain evidence="4">233</strain>
        <tissue evidence="4">Head and thorax</tissue>
    </source>
</reference>
<evidence type="ECO:0000313" key="5">
    <source>
        <dbReference type="Proteomes" id="UP001607302"/>
    </source>
</evidence>
<feature type="domain" description="UBA" evidence="2">
    <location>
        <begin position="218"/>
        <end position="258"/>
    </location>
</feature>
<comment type="caution">
    <text evidence="4">The sequence shown here is derived from an EMBL/GenBank/DDBJ whole genome shotgun (WGS) entry which is preliminary data.</text>
</comment>